<evidence type="ECO:0000256" key="4">
    <source>
        <dbReference type="ARBA" id="ARBA00022989"/>
    </source>
</evidence>
<keyword evidence="3 6" id="KW-0812">Transmembrane</keyword>
<feature type="transmembrane region" description="Helical" evidence="6">
    <location>
        <begin position="416"/>
        <end position="436"/>
    </location>
</feature>
<feature type="transmembrane region" description="Helical" evidence="6">
    <location>
        <begin position="368"/>
        <end position="395"/>
    </location>
</feature>
<evidence type="ECO:0000256" key="6">
    <source>
        <dbReference type="SAM" id="Phobius"/>
    </source>
</evidence>
<dbReference type="InterPro" id="IPR003838">
    <property type="entry name" value="ABC3_permease_C"/>
</dbReference>
<evidence type="ECO:0000313" key="10">
    <source>
        <dbReference type="Proteomes" id="UP000636010"/>
    </source>
</evidence>
<dbReference type="InterPro" id="IPR025857">
    <property type="entry name" value="MacB_PCD"/>
</dbReference>
<feature type="transmembrane region" description="Helical" evidence="6">
    <location>
        <begin position="664"/>
        <end position="685"/>
    </location>
</feature>
<feature type="transmembrane region" description="Helical" evidence="6">
    <location>
        <begin position="743"/>
        <end position="766"/>
    </location>
</feature>
<feature type="transmembrane region" description="Helical" evidence="6">
    <location>
        <begin position="706"/>
        <end position="731"/>
    </location>
</feature>
<evidence type="ECO:0000256" key="1">
    <source>
        <dbReference type="ARBA" id="ARBA00004651"/>
    </source>
</evidence>
<feature type="domain" description="MacB-like periplasmic core" evidence="8">
    <location>
        <begin position="20"/>
        <end position="237"/>
    </location>
</feature>
<keyword evidence="10" id="KW-1185">Reference proteome</keyword>
<feature type="domain" description="ABC3 transporter permease C-terminal" evidence="7">
    <location>
        <begin position="281"/>
        <end position="397"/>
    </location>
</feature>
<gene>
    <name evidence="9" type="ORF">GCM10011506_14880</name>
</gene>
<proteinExistence type="predicted"/>
<evidence type="ECO:0000256" key="2">
    <source>
        <dbReference type="ARBA" id="ARBA00022475"/>
    </source>
</evidence>
<accession>A0ABQ1LVV8</accession>
<feature type="transmembrane region" description="Helical" evidence="6">
    <location>
        <begin position="21"/>
        <end position="42"/>
    </location>
</feature>
<evidence type="ECO:0000313" key="9">
    <source>
        <dbReference type="EMBL" id="GGC30502.1"/>
    </source>
</evidence>
<feature type="domain" description="ABC3 transporter permease C-terminal" evidence="7">
    <location>
        <begin position="664"/>
        <end position="777"/>
    </location>
</feature>
<dbReference type="Pfam" id="PF12704">
    <property type="entry name" value="MacB_PCD"/>
    <property type="match status" value="1"/>
</dbReference>
<evidence type="ECO:0000259" key="8">
    <source>
        <dbReference type="Pfam" id="PF12704"/>
    </source>
</evidence>
<evidence type="ECO:0000256" key="5">
    <source>
        <dbReference type="ARBA" id="ARBA00023136"/>
    </source>
</evidence>
<organism evidence="9 10">
    <name type="scientific">Marivirga lumbricoides</name>
    <dbReference type="NCBI Taxonomy" id="1046115"/>
    <lineage>
        <taxon>Bacteria</taxon>
        <taxon>Pseudomonadati</taxon>
        <taxon>Bacteroidota</taxon>
        <taxon>Cytophagia</taxon>
        <taxon>Cytophagales</taxon>
        <taxon>Marivirgaceae</taxon>
        <taxon>Marivirga</taxon>
    </lineage>
</organism>
<name>A0ABQ1LVV8_9BACT</name>
<keyword evidence="4 6" id="KW-1133">Transmembrane helix</keyword>
<dbReference type="PANTHER" id="PTHR30572">
    <property type="entry name" value="MEMBRANE COMPONENT OF TRANSPORTER-RELATED"/>
    <property type="match status" value="1"/>
</dbReference>
<protein>
    <submittedName>
        <fullName evidence="9">ABC transporter permease</fullName>
    </submittedName>
</protein>
<comment type="subcellular location">
    <subcellularLocation>
        <location evidence="1">Cell membrane</location>
        <topology evidence="1">Multi-pass membrane protein</topology>
    </subcellularLocation>
</comment>
<keyword evidence="2" id="KW-1003">Cell membrane</keyword>
<dbReference type="EMBL" id="BMEC01000004">
    <property type="protein sequence ID" value="GGC30502.1"/>
    <property type="molecule type" value="Genomic_DNA"/>
</dbReference>
<dbReference type="RefSeq" id="WP_188461872.1">
    <property type="nucleotide sequence ID" value="NZ_BAABHU010000004.1"/>
</dbReference>
<dbReference type="Pfam" id="PF02687">
    <property type="entry name" value="FtsX"/>
    <property type="match status" value="2"/>
</dbReference>
<dbReference type="InterPro" id="IPR050250">
    <property type="entry name" value="Macrolide_Exporter_MacB"/>
</dbReference>
<feature type="transmembrane region" description="Helical" evidence="6">
    <location>
        <begin position="322"/>
        <end position="348"/>
    </location>
</feature>
<sequence>MLKNYFKIALRNLSRNKSFTFLNVTGLVVGMAGAMLIGLWIMREMSVDRFHEKGEQIYQAWNRSTFDGELWCWNTTPKPMAPVLYSDYPEVINYTRYSDAGKFLFSTEDKNLNQETAFVDSTFFQMFSFPLIAGDVKQVFATPNSVVISESMATRLFGEQEALGQVITADGRFPVTITGIMKDLPGNTRFEFDALLTWSLMGQIYELDDYWGNNSIKTYVQLEENVDITALNEKVKTITQEHSDEDTEVFLYPLEELHLYSVFENGVPVGGRIDNVKMFGLIGIFILLIACINFMNLSTSRSEKRAKEVGIRKLSGARREMLIGQFMMESIVLTVISGLLAIMLVQLLLPFFNNIINLELSIPFRNLWFWLIFSGFIVFTGLLAGSYPALFLSSFQPIKVLKGAFKNSRSLLAPRKVLVIVQFTFAIVLIASTIIVKQQIEHAQKRDKGYDGSQLIYLSYGEQMEKAFPAFRAELTKNDAVHSTTRTLSPVTEGWSNSWGLSWEGKDPESKIVIDIYSADQDAISTLGLELVQGREIDISTYATDSLAMVLNEEAVKVMGFEDPIGQVVYDNDEAWHVVGVVKNFVNGSPFSKDRPMVIEGPKRWMGVVHIKLTEGVPVKESLATVEKVFTTHYPNIPFEYEFIDESFAAKFASQKRIATLTSIFSTLAIIISCLGLFGLSAYAAEQRRKEIGVRKVLGASVTRILVLLSGDFVKLVFVSIAISIPISWYLMHKWLLNFDYRISISVAVFILTAIVALSIAILTVISQTYKTANINPVNSLKDE</sequence>
<dbReference type="Proteomes" id="UP000636010">
    <property type="component" value="Unassembled WGS sequence"/>
</dbReference>
<comment type="caution">
    <text evidence="9">The sequence shown here is derived from an EMBL/GenBank/DDBJ whole genome shotgun (WGS) entry which is preliminary data.</text>
</comment>
<keyword evidence="5 6" id="KW-0472">Membrane</keyword>
<evidence type="ECO:0000256" key="3">
    <source>
        <dbReference type="ARBA" id="ARBA00022692"/>
    </source>
</evidence>
<reference evidence="10" key="1">
    <citation type="journal article" date="2019" name="Int. J. Syst. Evol. Microbiol.">
        <title>The Global Catalogue of Microorganisms (GCM) 10K type strain sequencing project: providing services to taxonomists for standard genome sequencing and annotation.</title>
        <authorList>
            <consortium name="The Broad Institute Genomics Platform"/>
            <consortium name="The Broad Institute Genome Sequencing Center for Infectious Disease"/>
            <person name="Wu L."/>
            <person name="Ma J."/>
        </authorList>
    </citation>
    <scope>NUCLEOTIDE SEQUENCE [LARGE SCALE GENOMIC DNA]</scope>
    <source>
        <strain evidence="10">CGMCC 1.10832</strain>
    </source>
</reference>
<evidence type="ECO:0000259" key="7">
    <source>
        <dbReference type="Pfam" id="PF02687"/>
    </source>
</evidence>
<feature type="transmembrane region" description="Helical" evidence="6">
    <location>
        <begin position="278"/>
        <end position="297"/>
    </location>
</feature>
<dbReference type="PANTHER" id="PTHR30572:SF18">
    <property type="entry name" value="ABC-TYPE MACROLIDE FAMILY EXPORT SYSTEM PERMEASE COMPONENT 2"/>
    <property type="match status" value="1"/>
</dbReference>